<gene>
    <name evidence="2" type="ORF">RHSIM_Rhsim09G0110600</name>
</gene>
<keyword evidence="1" id="KW-0175">Coiled coil</keyword>
<comment type="caution">
    <text evidence="2">The sequence shown here is derived from an EMBL/GenBank/DDBJ whole genome shotgun (WGS) entry which is preliminary data.</text>
</comment>
<dbReference type="EMBL" id="WJXA01000009">
    <property type="protein sequence ID" value="KAF7132856.1"/>
    <property type="molecule type" value="Genomic_DNA"/>
</dbReference>
<dbReference type="PANTHER" id="PTHR34956">
    <property type="entry name" value="OS05G0397300 PROTEIN"/>
    <property type="match status" value="1"/>
</dbReference>
<evidence type="ECO:0000256" key="1">
    <source>
        <dbReference type="SAM" id="Coils"/>
    </source>
</evidence>
<dbReference type="PANTHER" id="PTHR34956:SF1">
    <property type="entry name" value="DUF4005 DOMAIN-CONTAINING PROTEIN"/>
    <property type="match status" value="1"/>
</dbReference>
<evidence type="ECO:0000313" key="2">
    <source>
        <dbReference type="EMBL" id="KAF7132856.1"/>
    </source>
</evidence>
<reference evidence="2" key="1">
    <citation type="submission" date="2019-11" db="EMBL/GenBank/DDBJ databases">
        <authorList>
            <person name="Liu Y."/>
            <person name="Hou J."/>
            <person name="Li T.-Q."/>
            <person name="Guan C.-H."/>
            <person name="Wu X."/>
            <person name="Wu H.-Z."/>
            <person name="Ling F."/>
            <person name="Zhang R."/>
            <person name="Shi X.-G."/>
            <person name="Ren J.-P."/>
            <person name="Chen E.-F."/>
            <person name="Sun J.-M."/>
        </authorList>
    </citation>
    <scope>NUCLEOTIDE SEQUENCE</scope>
    <source>
        <strain evidence="2">Adult_tree_wgs_1</strain>
        <tissue evidence="2">Leaves</tissue>
    </source>
</reference>
<name>A0A834LGG8_RHOSS</name>
<protein>
    <submittedName>
        <fullName evidence="2">Uncharacterized protein</fullName>
    </submittedName>
</protein>
<dbReference type="Proteomes" id="UP000626092">
    <property type="component" value="Unassembled WGS sequence"/>
</dbReference>
<dbReference type="OrthoDB" id="1649181at2759"/>
<dbReference type="AlphaFoldDB" id="A0A834LGG8"/>
<proteinExistence type="predicted"/>
<keyword evidence="3" id="KW-1185">Reference proteome</keyword>
<accession>A0A834LGG8</accession>
<sequence length="231" mass="26147">MEMKTDPSCEADDDVFYAELRRQILLLTLEDDDENAVFPKTRRLDAKGGAKQGSGSGVPAVRLLPGSCFGWSENENSNAVPTWLVNLWRHGNGTGVFIPHIAKSRRRPKSGLFQMGKFGDAFILEKELEMQRIEIQRLHSENQRLYHDGNYLQHQLHLRELASKDLRREIGNRTSAIIQKALELVARLRTTEAELALARDAASRHQEENIALNKALEEAQKLLGEGISRDH</sequence>
<organism evidence="2 3">
    <name type="scientific">Rhododendron simsii</name>
    <name type="common">Sims's rhododendron</name>
    <dbReference type="NCBI Taxonomy" id="118357"/>
    <lineage>
        <taxon>Eukaryota</taxon>
        <taxon>Viridiplantae</taxon>
        <taxon>Streptophyta</taxon>
        <taxon>Embryophyta</taxon>
        <taxon>Tracheophyta</taxon>
        <taxon>Spermatophyta</taxon>
        <taxon>Magnoliopsida</taxon>
        <taxon>eudicotyledons</taxon>
        <taxon>Gunneridae</taxon>
        <taxon>Pentapetalae</taxon>
        <taxon>asterids</taxon>
        <taxon>Ericales</taxon>
        <taxon>Ericaceae</taxon>
        <taxon>Ericoideae</taxon>
        <taxon>Rhodoreae</taxon>
        <taxon>Rhododendron</taxon>
    </lineage>
</organism>
<feature type="coiled-coil region" evidence="1">
    <location>
        <begin position="188"/>
        <end position="225"/>
    </location>
</feature>
<evidence type="ECO:0000313" key="3">
    <source>
        <dbReference type="Proteomes" id="UP000626092"/>
    </source>
</evidence>